<organism evidence="2 3">
    <name type="scientific">Achromobacter anxifer</name>
    <dbReference type="NCBI Taxonomy" id="1287737"/>
    <lineage>
        <taxon>Bacteria</taxon>
        <taxon>Pseudomonadati</taxon>
        <taxon>Pseudomonadota</taxon>
        <taxon>Betaproteobacteria</taxon>
        <taxon>Burkholderiales</taxon>
        <taxon>Alcaligenaceae</taxon>
        <taxon>Achromobacter</taxon>
    </lineage>
</organism>
<proteinExistence type="predicted"/>
<feature type="chain" id="PRO_5028841409" evidence="1">
    <location>
        <begin position="28"/>
        <end position="77"/>
    </location>
</feature>
<evidence type="ECO:0000256" key="1">
    <source>
        <dbReference type="SAM" id="SignalP"/>
    </source>
</evidence>
<protein>
    <submittedName>
        <fullName evidence="2">Uncharacterized protein</fullName>
    </submittedName>
</protein>
<evidence type="ECO:0000313" key="2">
    <source>
        <dbReference type="EMBL" id="CAB3927163.1"/>
    </source>
</evidence>
<reference evidence="2 3" key="1">
    <citation type="submission" date="2020-04" db="EMBL/GenBank/DDBJ databases">
        <authorList>
            <person name="De Canck E."/>
        </authorList>
    </citation>
    <scope>NUCLEOTIDE SEQUENCE [LARGE SCALE GENOMIC DNA]</scope>
    <source>
        <strain evidence="2 3">LMG 26858</strain>
    </source>
</reference>
<name>A0A6S7EWZ2_9BURK</name>
<keyword evidence="1" id="KW-0732">Signal</keyword>
<feature type="signal peptide" evidence="1">
    <location>
        <begin position="1"/>
        <end position="27"/>
    </location>
</feature>
<dbReference type="AlphaFoldDB" id="A0A6S7EWZ2"/>
<accession>A0A6S7EWZ2</accession>
<dbReference type="Proteomes" id="UP000494117">
    <property type="component" value="Unassembled WGS sequence"/>
</dbReference>
<evidence type="ECO:0000313" key="3">
    <source>
        <dbReference type="Proteomes" id="UP000494117"/>
    </source>
</evidence>
<dbReference type="EMBL" id="CADILG010000083">
    <property type="protein sequence ID" value="CAB3927163.1"/>
    <property type="molecule type" value="Genomic_DNA"/>
</dbReference>
<sequence length="77" mass="8141">MASKFLFPALGLVLAGSAGLAAHQARSAPLASMLVRFTVPSLCTVGQGPERPAVRCSLATPWRLQRAAGDPYWTVVF</sequence>
<gene>
    <name evidence="2" type="ORF">LMG26858_05978</name>
</gene>
<keyword evidence="3" id="KW-1185">Reference proteome</keyword>
<dbReference type="RefSeq" id="WP_175211282.1">
    <property type="nucleotide sequence ID" value="NZ_CADILG010000083.1"/>
</dbReference>